<accession>A0ABW1P5D6</accession>
<reference evidence="2" key="1">
    <citation type="journal article" date="2019" name="Int. J. Syst. Evol. Microbiol.">
        <title>The Global Catalogue of Microorganisms (GCM) 10K type strain sequencing project: providing services to taxonomists for standard genome sequencing and annotation.</title>
        <authorList>
            <consortium name="The Broad Institute Genomics Platform"/>
            <consortium name="The Broad Institute Genome Sequencing Center for Infectious Disease"/>
            <person name="Wu L."/>
            <person name="Ma J."/>
        </authorList>
    </citation>
    <scope>NUCLEOTIDE SEQUENCE [LARGE SCALE GENOMIC DNA]</scope>
    <source>
        <strain evidence="2">CGMCC 4.7246</strain>
    </source>
</reference>
<evidence type="ECO:0000313" key="1">
    <source>
        <dbReference type="EMBL" id="MFC6090793.1"/>
    </source>
</evidence>
<dbReference type="RefSeq" id="WP_380636996.1">
    <property type="nucleotide sequence ID" value="NZ_JBHSQO010000014.1"/>
</dbReference>
<proteinExistence type="predicted"/>
<dbReference type="EMBL" id="JBHSQO010000014">
    <property type="protein sequence ID" value="MFC6090793.1"/>
    <property type="molecule type" value="Genomic_DNA"/>
</dbReference>
<organism evidence="1 2">
    <name type="scientific">Saccharothrix lopnurensis</name>
    <dbReference type="NCBI Taxonomy" id="1670621"/>
    <lineage>
        <taxon>Bacteria</taxon>
        <taxon>Bacillati</taxon>
        <taxon>Actinomycetota</taxon>
        <taxon>Actinomycetes</taxon>
        <taxon>Pseudonocardiales</taxon>
        <taxon>Pseudonocardiaceae</taxon>
        <taxon>Saccharothrix</taxon>
    </lineage>
</organism>
<comment type="caution">
    <text evidence="1">The sequence shown here is derived from an EMBL/GenBank/DDBJ whole genome shotgun (WGS) entry which is preliminary data.</text>
</comment>
<name>A0ABW1P5D6_9PSEU</name>
<evidence type="ECO:0000313" key="2">
    <source>
        <dbReference type="Proteomes" id="UP001596220"/>
    </source>
</evidence>
<protein>
    <submittedName>
        <fullName evidence="1">Uncharacterized protein</fullName>
    </submittedName>
</protein>
<dbReference type="Proteomes" id="UP001596220">
    <property type="component" value="Unassembled WGS sequence"/>
</dbReference>
<keyword evidence="2" id="KW-1185">Reference proteome</keyword>
<gene>
    <name evidence="1" type="ORF">ACFP3R_16050</name>
</gene>
<sequence>MSVPLRVGVALRFGVTGSVPGDHPPGVVAAHDRARRLSPPVPVVGRTSGGQVSLFAG</sequence>